<comment type="caution">
    <text evidence="1">The sequence shown here is derived from an EMBL/GenBank/DDBJ whole genome shotgun (WGS) entry which is preliminary data.</text>
</comment>
<proteinExistence type="predicted"/>
<evidence type="ECO:0000313" key="2">
    <source>
        <dbReference type="Proteomes" id="UP000222564"/>
    </source>
</evidence>
<gene>
    <name evidence="1" type="ORF">P378_04210</name>
</gene>
<protein>
    <submittedName>
        <fullName evidence="1">Uncharacterized protein</fullName>
    </submittedName>
</protein>
<dbReference type="Proteomes" id="UP000222564">
    <property type="component" value="Unassembled WGS sequence"/>
</dbReference>
<accession>A0A2C6MDK3</accession>
<dbReference type="AlphaFoldDB" id="A0A2C6MDK3"/>
<dbReference type="EMBL" id="AWQQ01000024">
    <property type="protein sequence ID" value="PHJ39369.1"/>
    <property type="molecule type" value="Genomic_DNA"/>
</dbReference>
<sequence length="109" mass="12318">MPRKQIYLAFPGLTKGNAIPGSCLGQPAAGLVLMDFTRFKFKNIDMFFAQIKKLLNILRLNDVPFFEGGSFKSILNDLCDIVVKNLADGIFYFYNLRANGYSPRTIMNK</sequence>
<reference evidence="1 2" key="1">
    <citation type="submission" date="2013-09" db="EMBL/GenBank/DDBJ databases">
        <title>Biodegradation of hydrocarbons in the deep terrestrial subsurface : characterization of a microbial consortium composed of two Desulfotomaculum species originating from a deep geological formation.</title>
        <authorList>
            <person name="Aullo T."/>
            <person name="Berlendis S."/>
            <person name="Lascourreges J.-F."/>
            <person name="Dessort D."/>
            <person name="Saint-Laurent S."/>
            <person name="Schraauwers B."/>
            <person name="Mas J."/>
            <person name="Magot M."/>
            <person name="Ranchou-Peyruse A."/>
        </authorList>
    </citation>
    <scope>NUCLEOTIDE SEQUENCE [LARGE SCALE GENOMIC DNA]</scope>
    <source>
        <strain evidence="1 2">Bs107</strain>
    </source>
</reference>
<dbReference type="RefSeq" id="WP_338013818.1">
    <property type="nucleotide sequence ID" value="NZ_AWQQ01000024.1"/>
</dbReference>
<evidence type="ECO:0000313" key="1">
    <source>
        <dbReference type="EMBL" id="PHJ39369.1"/>
    </source>
</evidence>
<name>A0A2C6MDK3_9FIRM</name>
<organism evidence="1 2">
    <name type="scientific">Desulforamulus profundi</name>
    <dbReference type="NCBI Taxonomy" id="1383067"/>
    <lineage>
        <taxon>Bacteria</taxon>
        <taxon>Bacillati</taxon>
        <taxon>Bacillota</taxon>
        <taxon>Clostridia</taxon>
        <taxon>Eubacteriales</taxon>
        <taxon>Peptococcaceae</taxon>
        <taxon>Desulforamulus</taxon>
    </lineage>
</organism>
<keyword evidence="2" id="KW-1185">Reference proteome</keyword>